<name>F4LN36_TREBD</name>
<dbReference type="InterPro" id="IPR036086">
    <property type="entry name" value="ParB/Sulfiredoxin_sf"/>
</dbReference>
<keyword evidence="3" id="KW-0238">DNA-binding</keyword>
<dbReference type="SUPFAM" id="SSF110849">
    <property type="entry name" value="ParB/Sulfiredoxin"/>
    <property type="match status" value="1"/>
</dbReference>
<dbReference type="AlphaFoldDB" id="F4LN36"/>
<protein>
    <submittedName>
        <fullName evidence="5">ParB-like partition protein</fullName>
    </submittedName>
</protein>
<dbReference type="eggNOG" id="COG1475">
    <property type="taxonomic scope" value="Bacteria"/>
</dbReference>
<dbReference type="STRING" id="906968.Trebr_0375"/>
<dbReference type="GO" id="GO:0005694">
    <property type="term" value="C:chromosome"/>
    <property type="evidence" value="ECO:0007669"/>
    <property type="project" value="TreeGrafter"/>
</dbReference>
<evidence type="ECO:0000313" key="5">
    <source>
        <dbReference type="EMBL" id="AEE15822.1"/>
    </source>
</evidence>
<evidence type="ECO:0000313" key="6">
    <source>
        <dbReference type="Proteomes" id="UP000006546"/>
    </source>
</evidence>
<evidence type="ECO:0000256" key="3">
    <source>
        <dbReference type="ARBA" id="ARBA00023125"/>
    </source>
</evidence>
<dbReference type="InterPro" id="IPR041468">
    <property type="entry name" value="HTH_ParB/Spo0J"/>
</dbReference>
<dbReference type="NCBIfam" id="TIGR00180">
    <property type="entry name" value="parB_part"/>
    <property type="match status" value="1"/>
</dbReference>
<dbReference type="Pfam" id="PF23552">
    <property type="entry name" value="ParB_C"/>
    <property type="match status" value="1"/>
</dbReference>
<dbReference type="HOGENOM" id="CLU_023853_0_0_12"/>
<dbReference type="EMBL" id="CP002696">
    <property type="protein sequence ID" value="AEE15822.1"/>
    <property type="molecule type" value="Genomic_DNA"/>
</dbReference>
<dbReference type="InterPro" id="IPR003115">
    <property type="entry name" value="ParB_N"/>
</dbReference>
<organism evidence="5 6">
    <name type="scientific">Treponema brennaborense (strain DSM 12168 / CIP 105900 / DD5/3)</name>
    <dbReference type="NCBI Taxonomy" id="906968"/>
    <lineage>
        <taxon>Bacteria</taxon>
        <taxon>Pseudomonadati</taxon>
        <taxon>Spirochaetota</taxon>
        <taxon>Spirochaetia</taxon>
        <taxon>Spirochaetales</taxon>
        <taxon>Treponemataceae</taxon>
        <taxon>Treponema</taxon>
    </lineage>
</organism>
<keyword evidence="2" id="KW-0159">Chromosome partition</keyword>
<dbReference type="PANTHER" id="PTHR33375:SF1">
    <property type="entry name" value="CHROMOSOME-PARTITIONING PROTEIN PARB-RELATED"/>
    <property type="match status" value="1"/>
</dbReference>
<dbReference type="Pfam" id="PF17762">
    <property type="entry name" value="HTH_ParB"/>
    <property type="match status" value="1"/>
</dbReference>
<dbReference type="PANTHER" id="PTHR33375">
    <property type="entry name" value="CHROMOSOME-PARTITIONING PROTEIN PARB-RELATED"/>
    <property type="match status" value="1"/>
</dbReference>
<evidence type="ECO:0000256" key="1">
    <source>
        <dbReference type="ARBA" id="ARBA00006295"/>
    </source>
</evidence>
<keyword evidence="6" id="KW-1185">Reference proteome</keyword>
<dbReference type="SUPFAM" id="SSF109709">
    <property type="entry name" value="KorB DNA-binding domain-like"/>
    <property type="match status" value="1"/>
</dbReference>
<dbReference type="CDD" id="cd16393">
    <property type="entry name" value="SPO0J_N"/>
    <property type="match status" value="1"/>
</dbReference>
<reference evidence="6" key="1">
    <citation type="submission" date="2011-04" db="EMBL/GenBank/DDBJ databases">
        <title>The complete genome of Treponema brennaborense DSM 12168.</title>
        <authorList>
            <person name="Lucas S."/>
            <person name="Han J."/>
            <person name="Lapidus A."/>
            <person name="Bruce D."/>
            <person name="Goodwin L."/>
            <person name="Pitluck S."/>
            <person name="Peters L."/>
            <person name="Kyrpides N."/>
            <person name="Mavromatis K."/>
            <person name="Ivanova N."/>
            <person name="Mikhailova N."/>
            <person name="Pagani I."/>
            <person name="Teshima H."/>
            <person name="Detter J.C."/>
            <person name="Tapia R."/>
            <person name="Han C."/>
            <person name="Land M."/>
            <person name="Hauser L."/>
            <person name="Markowitz V."/>
            <person name="Cheng J.-F."/>
            <person name="Hugenholtz P."/>
            <person name="Woyke T."/>
            <person name="Wu D."/>
            <person name="Gronow S."/>
            <person name="Wellnitz S."/>
            <person name="Brambilla E."/>
            <person name="Klenk H.-P."/>
            <person name="Eisen J.A."/>
        </authorList>
    </citation>
    <scope>NUCLEOTIDE SEQUENCE [LARGE SCALE GENOMIC DNA]</scope>
    <source>
        <strain evidence="6">DSM 12168 / CIP 105900 / DD5/3</strain>
    </source>
</reference>
<comment type="similarity">
    <text evidence="1">Belongs to the ParB family.</text>
</comment>
<sequence length="310" mass="33700">MAKSALGKGLGALIQESEEENRFSAAAAAAAPAVQLPEGLVMESDGILFADVSKLVPNPHQPRAEFEADALQELADSIREHGIIQPVTVEDAGNGSFYIIAGERRTRAARLAGLTRIPVQLKKYSEERKLEIALIENIQREDLNPIEEASAYYKLMQLGNLSQDELARRVGKNRSTVANALRLLKLPEDMQHALASGLISAGHARAILSVLNPSDQRVLFGRITGSGMSVREAEQYASDLNNGSRAAGAAKKVKDKTQDISPEMVSIEQQFIDALGTKVAIKGSFERGCISIEYFSRDDLDRLYSLIAAR</sequence>
<dbReference type="OrthoDB" id="9802051at2"/>
<accession>F4LN36</accession>
<dbReference type="GO" id="GO:0007059">
    <property type="term" value="P:chromosome segregation"/>
    <property type="evidence" value="ECO:0007669"/>
    <property type="project" value="UniProtKB-KW"/>
</dbReference>
<dbReference type="Gene3D" id="1.10.10.2830">
    <property type="match status" value="1"/>
</dbReference>
<evidence type="ECO:0000256" key="2">
    <source>
        <dbReference type="ARBA" id="ARBA00022829"/>
    </source>
</evidence>
<dbReference type="Pfam" id="PF02195">
    <property type="entry name" value="ParB_N"/>
    <property type="match status" value="1"/>
</dbReference>
<dbReference type="FunFam" id="1.10.10.2830:FF:000001">
    <property type="entry name" value="Chromosome partitioning protein ParB"/>
    <property type="match status" value="1"/>
</dbReference>
<dbReference type="GO" id="GO:0045881">
    <property type="term" value="P:positive regulation of sporulation resulting in formation of a cellular spore"/>
    <property type="evidence" value="ECO:0007669"/>
    <property type="project" value="TreeGrafter"/>
</dbReference>
<dbReference type="Proteomes" id="UP000006546">
    <property type="component" value="Chromosome"/>
</dbReference>
<dbReference type="FunFam" id="3.90.1530.30:FF:000001">
    <property type="entry name" value="Chromosome partitioning protein ParB"/>
    <property type="match status" value="1"/>
</dbReference>
<feature type="domain" description="ParB-like N-terminal" evidence="4">
    <location>
        <begin position="48"/>
        <end position="138"/>
    </location>
</feature>
<dbReference type="KEGG" id="tbe:Trebr_0375"/>
<proteinExistence type="inferred from homology"/>
<dbReference type="GO" id="GO:0003677">
    <property type="term" value="F:DNA binding"/>
    <property type="evidence" value="ECO:0007669"/>
    <property type="project" value="UniProtKB-KW"/>
</dbReference>
<dbReference type="InterPro" id="IPR057240">
    <property type="entry name" value="ParB_dimer_C"/>
</dbReference>
<dbReference type="InterPro" id="IPR004437">
    <property type="entry name" value="ParB/RepB/Spo0J"/>
</dbReference>
<dbReference type="RefSeq" id="WP_013757541.1">
    <property type="nucleotide sequence ID" value="NC_015500.1"/>
</dbReference>
<gene>
    <name evidence="5" type="ordered locus">Trebr_0375</name>
</gene>
<dbReference type="InterPro" id="IPR050336">
    <property type="entry name" value="Chromosome_partition/occlusion"/>
</dbReference>
<evidence type="ECO:0000259" key="4">
    <source>
        <dbReference type="SMART" id="SM00470"/>
    </source>
</evidence>
<dbReference type="SMART" id="SM00470">
    <property type="entry name" value="ParB"/>
    <property type="match status" value="1"/>
</dbReference>
<dbReference type="Gene3D" id="3.90.1530.30">
    <property type="match status" value="1"/>
</dbReference>